<keyword evidence="5" id="KW-0479">Metal-binding</keyword>
<dbReference type="OrthoDB" id="9815830at2"/>
<evidence type="ECO:0000256" key="4">
    <source>
        <dbReference type="ARBA" id="ARBA00022692"/>
    </source>
</evidence>
<organism evidence="15 16">
    <name type="scientific">Peribacillus cavernae</name>
    <dbReference type="NCBI Taxonomy" id="1674310"/>
    <lineage>
        <taxon>Bacteria</taxon>
        <taxon>Bacillati</taxon>
        <taxon>Bacillota</taxon>
        <taxon>Bacilli</taxon>
        <taxon>Bacillales</taxon>
        <taxon>Bacillaceae</taxon>
        <taxon>Peribacillus</taxon>
    </lineage>
</organism>
<dbReference type="EMBL" id="RYZZ01000052">
    <property type="protein sequence ID" value="RUQ24244.1"/>
    <property type="molecule type" value="Genomic_DNA"/>
</dbReference>
<keyword evidence="10" id="KW-0407">Ion channel</keyword>
<evidence type="ECO:0000256" key="7">
    <source>
        <dbReference type="ARBA" id="ARBA00023053"/>
    </source>
</evidence>
<comment type="function">
    <text evidence="13">Fluoride-specific ion channel. Important for reducing fluoride concentration in the cell, thus reducing its toxicity.</text>
</comment>
<keyword evidence="16" id="KW-1185">Reference proteome</keyword>
<dbReference type="PANTHER" id="PTHR28259">
    <property type="entry name" value="FLUORIDE EXPORT PROTEIN 1-RELATED"/>
    <property type="match status" value="1"/>
</dbReference>
<dbReference type="HAMAP" id="MF_00454">
    <property type="entry name" value="FluC"/>
    <property type="match status" value="1"/>
</dbReference>
<evidence type="ECO:0000256" key="13">
    <source>
        <dbReference type="ARBA" id="ARBA00049940"/>
    </source>
</evidence>
<gene>
    <name evidence="15" type="ORF">ELQ35_21795</name>
</gene>
<dbReference type="AlphaFoldDB" id="A0A3S1B0J1"/>
<evidence type="ECO:0000256" key="11">
    <source>
        <dbReference type="ARBA" id="ARBA00035120"/>
    </source>
</evidence>
<keyword evidence="6 14" id="KW-1133">Transmembrane helix</keyword>
<dbReference type="GO" id="GO:0005886">
    <property type="term" value="C:plasma membrane"/>
    <property type="evidence" value="ECO:0007669"/>
    <property type="project" value="UniProtKB-SubCell"/>
</dbReference>
<keyword evidence="2" id="KW-0813">Transport</keyword>
<dbReference type="GO" id="GO:1903425">
    <property type="term" value="F:fluoride transmembrane transporter activity"/>
    <property type="evidence" value="ECO:0007669"/>
    <property type="project" value="TreeGrafter"/>
</dbReference>
<feature type="transmembrane region" description="Helical" evidence="14">
    <location>
        <begin position="38"/>
        <end position="62"/>
    </location>
</feature>
<keyword evidence="8" id="KW-0406">Ion transport</keyword>
<evidence type="ECO:0000256" key="3">
    <source>
        <dbReference type="ARBA" id="ARBA00022475"/>
    </source>
</evidence>
<evidence type="ECO:0000313" key="15">
    <source>
        <dbReference type="EMBL" id="RUQ24244.1"/>
    </source>
</evidence>
<evidence type="ECO:0000313" key="16">
    <source>
        <dbReference type="Proteomes" id="UP000267430"/>
    </source>
</evidence>
<evidence type="ECO:0000256" key="5">
    <source>
        <dbReference type="ARBA" id="ARBA00022723"/>
    </source>
</evidence>
<accession>A0A3S1B0J1</accession>
<dbReference type="Proteomes" id="UP000267430">
    <property type="component" value="Unassembled WGS sequence"/>
</dbReference>
<keyword evidence="9 14" id="KW-0472">Membrane</keyword>
<dbReference type="InterPro" id="IPR003691">
    <property type="entry name" value="FluC"/>
</dbReference>
<sequence length="100" mass="10893">YKRQKVNFPIGTWVINVSGSLLLGILAALHVSHSLAEWIWSMFGIGFCGAYTTFSTFGIETVTLIEAKNYKKAMIYVISSIVAGILAAATGYFLVINISL</sequence>
<reference evidence="15 16" key="1">
    <citation type="submission" date="2018-12" db="EMBL/GenBank/DDBJ databases">
        <title>Bacillus chawlae sp. nov., Bacillus glennii sp. nov., and Bacillus saganii sp. nov. Isolated from the Vehicle Assembly Building at Kennedy Space Center where the Viking Spacecraft were Assembled.</title>
        <authorList>
            <person name="Seuylemezian A."/>
            <person name="Vaishampayan P."/>
        </authorList>
    </citation>
    <scope>NUCLEOTIDE SEQUENCE [LARGE SCALE GENOMIC DNA]</scope>
    <source>
        <strain evidence="15 16">L5</strain>
    </source>
</reference>
<feature type="non-terminal residue" evidence="15">
    <location>
        <position position="1"/>
    </location>
</feature>
<dbReference type="GO" id="GO:0046872">
    <property type="term" value="F:metal ion binding"/>
    <property type="evidence" value="ECO:0007669"/>
    <property type="project" value="UniProtKB-KW"/>
</dbReference>
<comment type="subcellular location">
    <subcellularLocation>
        <location evidence="1">Cell membrane</location>
        <topology evidence="1">Multi-pass membrane protein</topology>
    </subcellularLocation>
</comment>
<dbReference type="PANTHER" id="PTHR28259:SF16">
    <property type="entry name" value="FLUORIDE-SPECIFIC ION CHANNEL FLUC 2"/>
    <property type="match status" value="1"/>
</dbReference>
<evidence type="ECO:0000256" key="12">
    <source>
        <dbReference type="ARBA" id="ARBA00035585"/>
    </source>
</evidence>
<dbReference type="RefSeq" id="WP_143253476.1">
    <property type="nucleotide sequence ID" value="NZ_RYZZ01000052.1"/>
</dbReference>
<proteinExistence type="inferred from homology"/>
<keyword evidence="4 14" id="KW-0812">Transmembrane</keyword>
<comment type="similarity">
    <text evidence="11">Belongs to the fluoride channel Fluc/FEX (TC 1.A.43) family.</text>
</comment>
<feature type="transmembrane region" description="Helical" evidence="14">
    <location>
        <begin position="12"/>
        <end position="32"/>
    </location>
</feature>
<evidence type="ECO:0000256" key="6">
    <source>
        <dbReference type="ARBA" id="ARBA00022989"/>
    </source>
</evidence>
<evidence type="ECO:0000256" key="8">
    <source>
        <dbReference type="ARBA" id="ARBA00023065"/>
    </source>
</evidence>
<comment type="catalytic activity">
    <reaction evidence="12">
        <text>fluoride(in) = fluoride(out)</text>
        <dbReference type="Rhea" id="RHEA:76159"/>
        <dbReference type="ChEBI" id="CHEBI:17051"/>
    </reaction>
    <physiologicalReaction direction="left-to-right" evidence="12">
        <dbReference type="Rhea" id="RHEA:76160"/>
    </physiologicalReaction>
</comment>
<evidence type="ECO:0000256" key="10">
    <source>
        <dbReference type="ARBA" id="ARBA00023303"/>
    </source>
</evidence>
<evidence type="ECO:0000256" key="2">
    <source>
        <dbReference type="ARBA" id="ARBA00022448"/>
    </source>
</evidence>
<dbReference type="Pfam" id="PF02537">
    <property type="entry name" value="CRCB"/>
    <property type="match status" value="1"/>
</dbReference>
<name>A0A3S1B0J1_9BACI</name>
<evidence type="ECO:0000256" key="1">
    <source>
        <dbReference type="ARBA" id="ARBA00004651"/>
    </source>
</evidence>
<keyword evidence="7" id="KW-0915">Sodium</keyword>
<comment type="caution">
    <text evidence="15">The sequence shown here is derived from an EMBL/GenBank/DDBJ whole genome shotgun (WGS) entry which is preliminary data.</text>
</comment>
<keyword evidence="3" id="KW-1003">Cell membrane</keyword>
<evidence type="ECO:0000256" key="14">
    <source>
        <dbReference type="SAM" id="Phobius"/>
    </source>
</evidence>
<feature type="transmembrane region" description="Helical" evidence="14">
    <location>
        <begin position="74"/>
        <end position="95"/>
    </location>
</feature>
<evidence type="ECO:0000256" key="9">
    <source>
        <dbReference type="ARBA" id="ARBA00023136"/>
    </source>
</evidence>
<protein>
    <submittedName>
        <fullName evidence="15">CrcB family protein</fullName>
    </submittedName>
</protein>